<dbReference type="Gene3D" id="3.30.540.10">
    <property type="entry name" value="Fructose-1,6-Bisphosphatase, subunit A, domain 1"/>
    <property type="match status" value="1"/>
</dbReference>
<feature type="binding site" evidence="6">
    <location>
        <position position="70"/>
    </location>
    <ligand>
        <name>Mg(2+)</name>
        <dbReference type="ChEBI" id="CHEBI:18420"/>
        <label>1</label>
        <note>catalytic</note>
    </ligand>
</feature>
<keyword evidence="8" id="KW-1185">Reference proteome</keyword>
<evidence type="ECO:0000313" key="8">
    <source>
        <dbReference type="Proteomes" id="UP000188604"/>
    </source>
</evidence>
<comment type="cofactor">
    <cofactor evidence="1 6">
        <name>Mg(2+)</name>
        <dbReference type="ChEBI" id="CHEBI:18420"/>
    </cofactor>
</comment>
<feature type="binding site" evidence="6">
    <location>
        <position position="90"/>
    </location>
    <ligand>
        <name>Mg(2+)</name>
        <dbReference type="ChEBI" id="CHEBI:18420"/>
        <label>2</label>
    </ligand>
</feature>
<keyword evidence="3 6" id="KW-0479">Metal-binding</keyword>
<reference evidence="7 8" key="1">
    <citation type="submission" date="2016-03" db="EMBL/GenBank/DDBJ databases">
        <title>Acetic acid bacteria sequencing.</title>
        <authorList>
            <person name="Brandt J."/>
            <person name="Jakob F."/>
            <person name="Vogel R.F."/>
        </authorList>
    </citation>
    <scope>NUCLEOTIDE SEQUENCE [LARGE SCALE GENOMIC DNA]</scope>
    <source>
        <strain evidence="7 8">NBRC 101099</strain>
    </source>
</reference>
<proteinExistence type="inferred from homology"/>
<evidence type="ECO:0000256" key="2">
    <source>
        <dbReference type="ARBA" id="ARBA00009759"/>
    </source>
</evidence>
<evidence type="ECO:0000256" key="3">
    <source>
        <dbReference type="ARBA" id="ARBA00022723"/>
    </source>
</evidence>
<evidence type="ECO:0000256" key="4">
    <source>
        <dbReference type="ARBA" id="ARBA00022801"/>
    </source>
</evidence>
<dbReference type="PRINTS" id="PR00377">
    <property type="entry name" value="IMPHPHTASES"/>
</dbReference>
<dbReference type="InterPro" id="IPR020583">
    <property type="entry name" value="Inositol_monoP_metal-BS"/>
</dbReference>
<dbReference type="GO" id="GO:0046872">
    <property type="term" value="F:metal ion binding"/>
    <property type="evidence" value="ECO:0007669"/>
    <property type="project" value="UniProtKB-KW"/>
</dbReference>
<evidence type="ECO:0000256" key="5">
    <source>
        <dbReference type="ARBA" id="ARBA00022842"/>
    </source>
</evidence>
<dbReference type="PANTHER" id="PTHR43200:SF6">
    <property type="entry name" value="3'(2'),5'-BISPHOSPHATE NUCLEOTIDASE"/>
    <property type="match status" value="1"/>
</dbReference>
<comment type="similarity">
    <text evidence="2">Belongs to the inositol monophosphatase superfamily.</text>
</comment>
<dbReference type="STRING" id="320497.A0U93_03135"/>
<dbReference type="RefSeq" id="WP_077806068.1">
    <property type="nucleotide sequence ID" value="NZ_CP014691.1"/>
</dbReference>
<gene>
    <name evidence="7" type="ORF">A0U93_03135</name>
</gene>
<evidence type="ECO:0000256" key="1">
    <source>
        <dbReference type="ARBA" id="ARBA00001946"/>
    </source>
</evidence>
<feature type="binding site" evidence="6">
    <location>
        <position position="89"/>
    </location>
    <ligand>
        <name>Mg(2+)</name>
        <dbReference type="ChEBI" id="CHEBI:18420"/>
        <label>1</label>
        <note>catalytic</note>
    </ligand>
</feature>
<dbReference type="OrthoDB" id="9785695at2"/>
<dbReference type="Pfam" id="PF00459">
    <property type="entry name" value="Inositol_P"/>
    <property type="match status" value="1"/>
</dbReference>
<dbReference type="KEGG" id="nch:A0U93_03135"/>
<name>A0A1U9KMT2_9PROT</name>
<dbReference type="InterPro" id="IPR051090">
    <property type="entry name" value="Inositol_monoP_superfamily"/>
</dbReference>
<organism evidence="7 8">
    <name type="scientific">Neoasaia chiangmaiensis</name>
    <dbReference type="NCBI Taxonomy" id="320497"/>
    <lineage>
        <taxon>Bacteria</taxon>
        <taxon>Pseudomonadati</taxon>
        <taxon>Pseudomonadota</taxon>
        <taxon>Alphaproteobacteria</taxon>
        <taxon>Acetobacterales</taxon>
        <taxon>Acetobacteraceae</taxon>
        <taxon>Neoasaia</taxon>
    </lineage>
</organism>
<evidence type="ECO:0000313" key="7">
    <source>
        <dbReference type="EMBL" id="AQS87097.1"/>
    </source>
</evidence>
<accession>A0A1U9KMT2</accession>
<dbReference type="Gene3D" id="3.40.190.80">
    <property type="match status" value="1"/>
</dbReference>
<evidence type="ECO:0000256" key="6">
    <source>
        <dbReference type="PIRSR" id="PIRSR600760-2"/>
    </source>
</evidence>
<dbReference type="GO" id="GO:0000105">
    <property type="term" value="P:L-histidine biosynthetic process"/>
    <property type="evidence" value="ECO:0007669"/>
    <property type="project" value="TreeGrafter"/>
</dbReference>
<dbReference type="SUPFAM" id="SSF56655">
    <property type="entry name" value="Carbohydrate phosphatase"/>
    <property type="match status" value="1"/>
</dbReference>
<feature type="binding site" evidence="6">
    <location>
        <position position="215"/>
    </location>
    <ligand>
        <name>Mg(2+)</name>
        <dbReference type="ChEBI" id="CHEBI:18420"/>
        <label>1</label>
        <note>catalytic</note>
    </ligand>
</feature>
<sequence length="269" mass="28913">MTVILPAHALETARLCAAAARAATLPHFRARTAVEDKSDDSPVTVADQGAERAMRAIIAQHHPDHDILGEEYGGTSTNRRHWTWVIDPIDGTRAFITGRPSFTTLIALLYDGRPVLGLIDQPVTGERWIGIEGQRTTFEARTMPGEIGTRPCRALDRAELSCTSPDMLVPPFDDRFASLKRTVRRTSWGGDAYGYGLLALGQIDLVAECTMKPWDWAALVPVVTGAGGSMTDWAGAPLSLDGDGTVLACGDPAMHADAIAALSPRATIR</sequence>
<keyword evidence="5 6" id="KW-0460">Magnesium</keyword>
<dbReference type="PROSITE" id="PS00629">
    <property type="entry name" value="IMP_1"/>
    <property type="match status" value="1"/>
</dbReference>
<dbReference type="AlphaFoldDB" id="A0A1U9KMT2"/>
<dbReference type="InterPro" id="IPR000760">
    <property type="entry name" value="Inositol_monophosphatase-like"/>
</dbReference>
<dbReference type="PANTHER" id="PTHR43200">
    <property type="entry name" value="PHOSPHATASE"/>
    <property type="match status" value="1"/>
</dbReference>
<feature type="binding site" evidence="6">
    <location>
        <position position="87"/>
    </location>
    <ligand>
        <name>Mg(2+)</name>
        <dbReference type="ChEBI" id="CHEBI:18420"/>
        <label>1</label>
        <note>catalytic</note>
    </ligand>
</feature>
<dbReference type="CDD" id="cd01641">
    <property type="entry name" value="Bacterial_IMPase_like_1"/>
    <property type="match status" value="1"/>
</dbReference>
<keyword evidence="4" id="KW-0378">Hydrolase</keyword>
<dbReference type="EMBL" id="CP014691">
    <property type="protein sequence ID" value="AQS87097.1"/>
    <property type="molecule type" value="Genomic_DNA"/>
</dbReference>
<protein>
    <submittedName>
        <fullName evidence="7">Histidinol phosphate phosphatase</fullName>
    </submittedName>
</protein>
<dbReference type="Proteomes" id="UP000188604">
    <property type="component" value="Chromosome"/>
</dbReference>
<dbReference type="GO" id="GO:0016791">
    <property type="term" value="F:phosphatase activity"/>
    <property type="evidence" value="ECO:0007669"/>
    <property type="project" value="UniProtKB-ARBA"/>
</dbReference>